<sequence length="471" mass="51931">MLIYSQKLGGINVKKKIIIVGASHGGHQSILELLSRYEDIDITLFEASNFVSFMSCGMELYLENSVTDVNAVRNFRPESFPQENVHILNNHQVTKINSDKRTVFVTDLENGKQTEESYDKLILSSGVNPKSLPIAGNELENVYLMRGYDWATKIKSKLENPEVKNITVVGAGYIGIEAAEAAVKAGKHVTLLDVIDRPLGTYLDSELTDIISAHLADKGVEIHTGVKISAFSGQNNKVQFVKSNQGDFPSDVVIQAAGVQPNTEWLKGTVALDERGWIKNDEYLRTNLPDVYAIGDATLAYSIAARKKVPVALATVARREARYLVKHLFEKTPAVPFAGIVGSSALSVFDYHFAQSGLNSFTAERAGVKIASSFYEDTLRPSYVPEDKGNPKVYVKLFFDPETHRLLGGAVLSTYDITAQGNVLALAISHQLKVEDLAEADFFFQPGFDRQWSLLNLAAQHALGEVEFTRK</sequence>
<dbReference type="InterPro" id="IPR016156">
    <property type="entry name" value="FAD/NAD-linked_Rdtase_dimer_sf"/>
</dbReference>
<proteinExistence type="inferred from homology"/>
<dbReference type="GeneID" id="98311691"/>
<dbReference type="PANTHER" id="PTHR43429:SF1">
    <property type="entry name" value="NAD(P)H SULFUR OXIDOREDUCTASE (COA-DEPENDENT)"/>
    <property type="match status" value="1"/>
</dbReference>
<evidence type="ECO:0000313" key="11">
    <source>
        <dbReference type="Proteomes" id="UP000051448"/>
    </source>
</evidence>
<organism evidence="10 11">
    <name type="scientific">Liquorilactobacillus hordei DSM 19519</name>
    <dbReference type="NCBI Taxonomy" id="1423759"/>
    <lineage>
        <taxon>Bacteria</taxon>
        <taxon>Bacillati</taxon>
        <taxon>Bacillota</taxon>
        <taxon>Bacilli</taxon>
        <taxon>Lactobacillales</taxon>
        <taxon>Lactobacillaceae</taxon>
        <taxon>Liquorilactobacillus</taxon>
    </lineage>
</organism>
<evidence type="ECO:0000256" key="7">
    <source>
        <dbReference type="ARBA" id="ARBA00023284"/>
    </source>
</evidence>
<gene>
    <name evidence="10" type="ORF">FC92_GL002065</name>
</gene>
<keyword evidence="6" id="KW-0558">Oxidation</keyword>
<dbReference type="OrthoDB" id="9802028at2"/>
<keyword evidence="11" id="KW-1185">Reference proteome</keyword>
<dbReference type="InterPro" id="IPR004099">
    <property type="entry name" value="Pyr_nucl-diS_OxRdtase_dimer"/>
</dbReference>
<evidence type="ECO:0000256" key="6">
    <source>
        <dbReference type="ARBA" id="ARBA00023097"/>
    </source>
</evidence>
<evidence type="ECO:0000313" key="10">
    <source>
        <dbReference type="EMBL" id="KRL07287.1"/>
    </source>
</evidence>
<evidence type="ECO:0000259" key="8">
    <source>
        <dbReference type="Pfam" id="PF02852"/>
    </source>
</evidence>
<keyword evidence="4" id="KW-0274">FAD</keyword>
<reference evidence="10 11" key="1">
    <citation type="journal article" date="2015" name="Genome Announc.">
        <title>Expanding the biotechnology potential of lactobacilli through comparative genomics of 213 strains and associated genera.</title>
        <authorList>
            <person name="Sun Z."/>
            <person name="Harris H.M."/>
            <person name="McCann A."/>
            <person name="Guo C."/>
            <person name="Argimon S."/>
            <person name="Zhang W."/>
            <person name="Yang X."/>
            <person name="Jeffery I.B."/>
            <person name="Cooney J.C."/>
            <person name="Kagawa T.F."/>
            <person name="Liu W."/>
            <person name="Song Y."/>
            <person name="Salvetti E."/>
            <person name="Wrobel A."/>
            <person name="Rasinkangas P."/>
            <person name="Parkhill J."/>
            <person name="Rea M.C."/>
            <person name="O'Sullivan O."/>
            <person name="Ritari J."/>
            <person name="Douillard F.P."/>
            <person name="Paul Ross R."/>
            <person name="Yang R."/>
            <person name="Briner A.E."/>
            <person name="Felis G.E."/>
            <person name="de Vos W.M."/>
            <person name="Barrangou R."/>
            <person name="Klaenhammer T.R."/>
            <person name="Caufield P.W."/>
            <person name="Cui Y."/>
            <person name="Zhang H."/>
            <person name="O'Toole P.W."/>
        </authorList>
    </citation>
    <scope>NUCLEOTIDE SEQUENCE [LARGE SCALE GENOMIC DNA]</scope>
    <source>
        <strain evidence="10 11">DSM 19519</strain>
    </source>
</reference>
<dbReference type="RefSeq" id="WP_057869240.1">
    <property type="nucleotide sequence ID" value="NZ_AZDX01000007.1"/>
</dbReference>
<dbReference type="Pfam" id="PF02852">
    <property type="entry name" value="Pyr_redox_dim"/>
    <property type="match status" value="1"/>
</dbReference>
<dbReference type="Gene3D" id="3.30.390.30">
    <property type="match status" value="1"/>
</dbReference>
<dbReference type="STRING" id="1423759.FC92_GL002065"/>
<feature type="domain" description="Pyridine nucleotide-disulphide oxidoreductase dimerisation" evidence="8">
    <location>
        <begin position="347"/>
        <end position="449"/>
    </location>
</feature>
<dbReference type="PRINTS" id="PR00411">
    <property type="entry name" value="PNDRDTASEI"/>
</dbReference>
<dbReference type="EMBL" id="AZDX01000007">
    <property type="protein sequence ID" value="KRL07287.1"/>
    <property type="molecule type" value="Genomic_DNA"/>
</dbReference>
<keyword evidence="7" id="KW-0676">Redox-active center</keyword>
<dbReference type="PATRIC" id="fig|1423759.3.peg.2157"/>
<dbReference type="GO" id="GO:0004601">
    <property type="term" value="F:peroxidase activity"/>
    <property type="evidence" value="ECO:0007669"/>
    <property type="project" value="UniProtKB-KW"/>
</dbReference>
<evidence type="ECO:0000256" key="4">
    <source>
        <dbReference type="ARBA" id="ARBA00022827"/>
    </source>
</evidence>
<dbReference type="SUPFAM" id="SSF51905">
    <property type="entry name" value="FAD/NAD(P)-binding domain"/>
    <property type="match status" value="1"/>
</dbReference>
<dbReference type="Gene3D" id="3.50.50.60">
    <property type="entry name" value="FAD/NAD(P)-binding domain"/>
    <property type="match status" value="2"/>
</dbReference>
<dbReference type="InterPro" id="IPR050260">
    <property type="entry name" value="FAD-bd_OxRdtase"/>
</dbReference>
<dbReference type="AlphaFoldDB" id="A0A0R1MGX0"/>
<dbReference type="Proteomes" id="UP000051448">
    <property type="component" value="Unassembled WGS sequence"/>
</dbReference>
<dbReference type="SUPFAM" id="SSF55424">
    <property type="entry name" value="FAD/NAD-linked reductases, dimerisation (C-terminal) domain"/>
    <property type="match status" value="1"/>
</dbReference>
<keyword evidence="3" id="KW-0285">Flavoprotein</keyword>
<accession>A0A0R1MGX0</accession>
<keyword evidence="10" id="KW-0575">Peroxidase</keyword>
<evidence type="ECO:0000256" key="5">
    <source>
        <dbReference type="ARBA" id="ARBA00023002"/>
    </source>
</evidence>
<evidence type="ECO:0000259" key="9">
    <source>
        <dbReference type="Pfam" id="PF07992"/>
    </source>
</evidence>
<dbReference type="InterPro" id="IPR036188">
    <property type="entry name" value="FAD/NAD-bd_sf"/>
</dbReference>
<evidence type="ECO:0000256" key="1">
    <source>
        <dbReference type="ARBA" id="ARBA00001974"/>
    </source>
</evidence>
<feature type="domain" description="FAD/NAD(P)-binding" evidence="9">
    <location>
        <begin position="16"/>
        <end position="321"/>
    </location>
</feature>
<dbReference type="Pfam" id="PF07992">
    <property type="entry name" value="Pyr_redox_2"/>
    <property type="match status" value="1"/>
</dbReference>
<dbReference type="PANTHER" id="PTHR43429">
    <property type="entry name" value="PYRIDINE NUCLEOTIDE-DISULFIDE OXIDOREDUCTASE DOMAIN-CONTAINING"/>
    <property type="match status" value="1"/>
</dbReference>
<name>A0A0R1MGX0_9LACO</name>
<comment type="similarity">
    <text evidence="2">Belongs to the class-III pyridine nucleotide-disulfide oxidoreductase family.</text>
</comment>
<keyword evidence="5" id="KW-0560">Oxidoreductase</keyword>
<evidence type="ECO:0000256" key="3">
    <source>
        <dbReference type="ARBA" id="ARBA00022630"/>
    </source>
</evidence>
<comment type="caution">
    <text evidence="10">The sequence shown here is derived from an EMBL/GenBank/DDBJ whole genome shotgun (WGS) entry which is preliminary data.</text>
</comment>
<comment type="cofactor">
    <cofactor evidence="1">
        <name>FAD</name>
        <dbReference type="ChEBI" id="CHEBI:57692"/>
    </cofactor>
</comment>
<dbReference type="PRINTS" id="PR00368">
    <property type="entry name" value="FADPNR"/>
</dbReference>
<evidence type="ECO:0000256" key="2">
    <source>
        <dbReference type="ARBA" id="ARBA00009130"/>
    </source>
</evidence>
<protein>
    <submittedName>
        <fullName evidence="10">Peroxidase (Npx)</fullName>
    </submittedName>
</protein>
<dbReference type="InterPro" id="IPR023753">
    <property type="entry name" value="FAD/NAD-binding_dom"/>
</dbReference>